<evidence type="ECO:0000313" key="2">
    <source>
        <dbReference type="Ensembl" id="ENSSPUP00000005452.1"/>
    </source>
</evidence>
<accession>A0A8D0GHT8</accession>
<proteinExistence type="predicted"/>
<reference evidence="2" key="2">
    <citation type="submission" date="2025-09" db="UniProtKB">
        <authorList>
            <consortium name="Ensembl"/>
        </authorList>
    </citation>
    <scope>IDENTIFICATION</scope>
</reference>
<dbReference type="AlphaFoldDB" id="A0A8D0GHT8"/>
<feature type="region of interest" description="Disordered" evidence="1">
    <location>
        <begin position="1"/>
        <end position="25"/>
    </location>
</feature>
<evidence type="ECO:0000256" key="1">
    <source>
        <dbReference type="SAM" id="MobiDB-lite"/>
    </source>
</evidence>
<evidence type="ECO:0008006" key="4">
    <source>
        <dbReference type="Google" id="ProtNLM"/>
    </source>
</evidence>
<dbReference type="GeneTree" id="ENSGT00990000206928"/>
<reference evidence="2" key="1">
    <citation type="submission" date="2025-08" db="UniProtKB">
        <authorList>
            <consortium name="Ensembl"/>
        </authorList>
    </citation>
    <scope>IDENTIFICATION</scope>
</reference>
<protein>
    <recommendedName>
        <fullName evidence="4">MEIS1</fullName>
    </recommendedName>
</protein>
<dbReference type="OMA" id="VEGEWHY"/>
<dbReference type="Ensembl" id="ENSSPUT00000005794.1">
    <property type="protein sequence ID" value="ENSSPUP00000005452.1"/>
    <property type="gene ID" value="ENSSPUG00000004198.1"/>
</dbReference>
<evidence type="ECO:0000313" key="3">
    <source>
        <dbReference type="Proteomes" id="UP000694392"/>
    </source>
</evidence>
<keyword evidence="3" id="KW-1185">Reference proteome</keyword>
<sequence length="53" mass="5816">MIDQSNRTGQGAPYSPDGQPMSGYVMDGQQHMAIRPPGPMGMAMGMEGQWHYM</sequence>
<dbReference type="Proteomes" id="UP000694392">
    <property type="component" value="Unplaced"/>
</dbReference>
<organism evidence="2 3">
    <name type="scientific">Sphenodon punctatus</name>
    <name type="common">Tuatara</name>
    <name type="synonym">Hatteria punctata</name>
    <dbReference type="NCBI Taxonomy" id="8508"/>
    <lineage>
        <taxon>Eukaryota</taxon>
        <taxon>Metazoa</taxon>
        <taxon>Chordata</taxon>
        <taxon>Craniata</taxon>
        <taxon>Vertebrata</taxon>
        <taxon>Euteleostomi</taxon>
        <taxon>Lepidosauria</taxon>
        <taxon>Sphenodontia</taxon>
        <taxon>Sphenodontidae</taxon>
        <taxon>Sphenodon</taxon>
    </lineage>
</organism>
<name>A0A8D0GHT8_SPHPU</name>